<reference evidence="1" key="1">
    <citation type="submission" date="2020-01" db="EMBL/GenBank/DDBJ databases">
        <title>Bacteria Cultured from War Wounds Associated with the Conflict in Eastern Ukraine.</title>
        <authorList>
            <person name="Snesrud E."/>
            <person name="Galac M.R."/>
            <person name="Mc Gann P."/>
            <person name="Valentine K."/>
            <person name="Viacheslav K."/>
        </authorList>
    </citation>
    <scope>NUCLEOTIDE SEQUENCE</scope>
    <source>
        <strain evidence="1">VNMU148</strain>
    </source>
</reference>
<organism evidence="1 2">
    <name type="scientific">Pseudomonas aeruginosa</name>
    <dbReference type="NCBI Taxonomy" id="287"/>
    <lineage>
        <taxon>Bacteria</taxon>
        <taxon>Pseudomonadati</taxon>
        <taxon>Pseudomonadota</taxon>
        <taxon>Gammaproteobacteria</taxon>
        <taxon>Pseudomonadales</taxon>
        <taxon>Pseudomonadaceae</taxon>
        <taxon>Pseudomonas</taxon>
    </lineage>
</organism>
<gene>
    <name evidence="1" type="ORF">GUL26_22745</name>
</gene>
<evidence type="ECO:0000313" key="2">
    <source>
        <dbReference type="Proteomes" id="UP000644192"/>
    </source>
</evidence>
<dbReference type="RefSeq" id="WP_126632884.1">
    <property type="nucleotide sequence ID" value="NZ_CAADNU010000402.1"/>
</dbReference>
<sequence>MIRLAFMLVAIVVTLPVHAFDIENISVAGVKLGMSREQVLSALTSTLRVEPDQVLLGPKLKCPITGRMLSKTMELQVGDLKYFVGFELDDPGIPNPHLVASFITEESSYPRSIEQVSRRFGEPSDTSMVDANGPVLWCNQPIDNQCQWTSPLLSFDGKKLQLEDPRYLEKRQAALEKL</sequence>
<dbReference type="AlphaFoldDB" id="A0A6B1YEE5"/>
<dbReference type="EMBL" id="WXZT01000015">
    <property type="protein sequence ID" value="MZZ15076.1"/>
    <property type="molecule type" value="Genomic_DNA"/>
</dbReference>
<accession>A0A6B1YEE5</accession>
<name>A0A6B1YEE5_PSEAI</name>
<evidence type="ECO:0000313" key="1">
    <source>
        <dbReference type="EMBL" id="MZZ15076.1"/>
    </source>
</evidence>
<comment type="caution">
    <text evidence="1">The sequence shown here is derived from an EMBL/GenBank/DDBJ whole genome shotgun (WGS) entry which is preliminary data.</text>
</comment>
<dbReference type="Proteomes" id="UP000644192">
    <property type="component" value="Unassembled WGS sequence"/>
</dbReference>
<protein>
    <submittedName>
        <fullName evidence="1">Uncharacterized protein</fullName>
    </submittedName>
</protein>
<proteinExistence type="predicted"/>